<evidence type="ECO:0000313" key="4">
    <source>
        <dbReference type="Proteomes" id="UP000799767"/>
    </source>
</evidence>
<evidence type="ECO:0000256" key="1">
    <source>
        <dbReference type="ARBA" id="ARBA00022857"/>
    </source>
</evidence>
<sequence>MAETMRAAVIHVPGDPSVLQLEEVPIPVPRPDQVLIRVRAFGLNRSEMYTRQGHSPSVKFPRILGIEAAGEVVSCPSGVFEKGDVVLTCMGGMGRDFDGGYAEYVVVPVRQVRKVRTTLGWEVLGAIPEMLQTAWGSLFVSLRIQKGEKLLIRGGTSSVGLAAAAIARNYGCEVTSTSRKVEGQRVMLEAGAQHVLVDDGALAKQVGGNFDKCLELVGVKTMEDSMKCLKRGGVCCITGIVGGTWTVDGWNPMEHIPVAVALTVYGGWVEEFLQMPLQELIEQVERGELKVPIGRVLRLEEIVEGHRLMDASAAGGKIVCLT</sequence>
<dbReference type="GeneID" id="54476189"/>
<keyword evidence="1" id="KW-0521">NADP</keyword>
<dbReference type="PANTHER" id="PTHR44154:SF1">
    <property type="entry name" value="QUINONE OXIDOREDUCTASE"/>
    <property type="match status" value="1"/>
</dbReference>
<dbReference type="SUPFAM" id="SSF51735">
    <property type="entry name" value="NAD(P)-binding Rossmann-fold domains"/>
    <property type="match status" value="1"/>
</dbReference>
<dbReference type="InterPro" id="IPR036291">
    <property type="entry name" value="NAD(P)-bd_dom_sf"/>
</dbReference>
<dbReference type="InterPro" id="IPR013154">
    <property type="entry name" value="ADH-like_N"/>
</dbReference>
<proteinExistence type="predicted"/>
<dbReference type="CDD" id="cd08243">
    <property type="entry name" value="quinone_oxidoreductase_like_1"/>
    <property type="match status" value="1"/>
</dbReference>
<dbReference type="SMART" id="SM00829">
    <property type="entry name" value="PKS_ER"/>
    <property type="match status" value="1"/>
</dbReference>
<dbReference type="RefSeq" id="XP_033593470.1">
    <property type="nucleotide sequence ID" value="XM_033735187.1"/>
</dbReference>
<dbReference type="InterPro" id="IPR011032">
    <property type="entry name" value="GroES-like_sf"/>
</dbReference>
<dbReference type="AlphaFoldDB" id="A0A6A6Q4C1"/>
<protein>
    <submittedName>
        <fullName evidence="3">Alcohol dehydrogenase zinc-binding domain protein</fullName>
    </submittedName>
</protein>
<organism evidence="3 4">
    <name type="scientific">Neohortaea acidophila</name>
    <dbReference type="NCBI Taxonomy" id="245834"/>
    <lineage>
        <taxon>Eukaryota</taxon>
        <taxon>Fungi</taxon>
        <taxon>Dikarya</taxon>
        <taxon>Ascomycota</taxon>
        <taxon>Pezizomycotina</taxon>
        <taxon>Dothideomycetes</taxon>
        <taxon>Dothideomycetidae</taxon>
        <taxon>Mycosphaerellales</taxon>
        <taxon>Teratosphaeriaceae</taxon>
        <taxon>Neohortaea</taxon>
    </lineage>
</organism>
<dbReference type="Pfam" id="PF08240">
    <property type="entry name" value="ADH_N"/>
    <property type="match status" value="1"/>
</dbReference>
<dbReference type="PANTHER" id="PTHR44154">
    <property type="entry name" value="QUINONE OXIDOREDUCTASE"/>
    <property type="match status" value="1"/>
</dbReference>
<dbReference type="GO" id="GO:0016491">
    <property type="term" value="F:oxidoreductase activity"/>
    <property type="evidence" value="ECO:0007669"/>
    <property type="project" value="InterPro"/>
</dbReference>
<dbReference type="Gene3D" id="3.40.50.720">
    <property type="entry name" value="NAD(P)-binding Rossmann-like Domain"/>
    <property type="match status" value="1"/>
</dbReference>
<dbReference type="SUPFAM" id="SSF50129">
    <property type="entry name" value="GroES-like"/>
    <property type="match status" value="1"/>
</dbReference>
<dbReference type="Pfam" id="PF13602">
    <property type="entry name" value="ADH_zinc_N_2"/>
    <property type="match status" value="1"/>
</dbReference>
<dbReference type="EMBL" id="MU001632">
    <property type="protein sequence ID" value="KAF2486901.1"/>
    <property type="molecule type" value="Genomic_DNA"/>
</dbReference>
<dbReference type="InterPro" id="IPR020843">
    <property type="entry name" value="ER"/>
</dbReference>
<feature type="domain" description="Enoyl reductase (ER)" evidence="2">
    <location>
        <begin position="14"/>
        <end position="320"/>
    </location>
</feature>
<dbReference type="Proteomes" id="UP000799767">
    <property type="component" value="Unassembled WGS sequence"/>
</dbReference>
<dbReference type="InterPro" id="IPR051603">
    <property type="entry name" value="Zinc-ADH_QOR/CCCR"/>
</dbReference>
<evidence type="ECO:0000313" key="3">
    <source>
        <dbReference type="EMBL" id="KAF2486901.1"/>
    </source>
</evidence>
<name>A0A6A6Q4C1_9PEZI</name>
<reference evidence="3" key="1">
    <citation type="journal article" date="2020" name="Stud. Mycol.">
        <title>101 Dothideomycetes genomes: a test case for predicting lifestyles and emergence of pathogens.</title>
        <authorList>
            <person name="Haridas S."/>
            <person name="Albert R."/>
            <person name="Binder M."/>
            <person name="Bloem J."/>
            <person name="Labutti K."/>
            <person name="Salamov A."/>
            <person name="Andreopoulos B."/>
            <person name="Baker S."/>
            <person name="Barry K."/>
            <person name="Bills G."/>
            <person name="Bluhm B."/>
            <person name="Cannon C."/>
            <person name="Castanera R."/>
            <person name="Culley D."/>
            <person name="Daum C."/>
            <person name="Ezra D."/>
            <person name="Gonzalez J."/>
            <person name="Henrissat B."/>
            <person name="Kuo A."/>
            <person name="Liang C."/>
            <person name="Lipzen A."/>
            <person name="Lutzoni F."/>
            <person name="Magnuson J."/>
            <person name="Mondo S."/>
            <person name="Nolan M."/>
            <person name="Ohm R."/>
            <person name="Pangilinan J."/>
            <person name="Park H.-J."/>
            <person name="Ramirez L."/>
            <person name="Alfaro M."/>
            <person name="Sun H."/>
            <person name="Tritt A."/>
            <person name="Yoshinaga Y."/>
            <person name="Zwiers L.-H."/>
            <person name="Turgeon B."/>
            <person name="Goodwin S."/>
            <person name="Spatafora J."/>
            <person name="Crous P."/>
            <person name="Grigoriev I."/>
        </authorList>
    </citation>
    <scope>NUCLEOTIDE SEQUENCE</scope>
    <source>
        <strain evidence="3">CBS 113389</strain>
    </source>
</reference>
<evidence type="ECO:0000259" key="2">
    <source>
        <dbReference type="SMART" id="SM00829"/>
    </source>
</evidence>
<dbReference type="OrthoDB" id="203908at2759"/>
<gene>
    <name evidence="3" type="ORF">BDY17DRAFT_308253</name>
</gene>
<keyword evidence="4" id="KW-1185">Reference proteome</keyword>
<accession>A0A6A6Q4C1</accession>
<dbReference type="Gene3D" id="3.90.180.10">
    <property type="entry name" value="Medium-chain alcohol dehydrogenases, catalytic domain"/>
    <property type="match status" value="1"/>
</dbReference>